<feature type="domain" description="DNA/RNA-binding protein Alba-like" evidence="2">
    <location>
        <begin position="77"/>
        <end position="151"/>
    </location>
</feature>
<evidence type="ECO:0000259" key="2">
    <source>
        <dbReference type="Pfam" id="PF01918"/>
    </source>
</evidence>
<evidence type="ECO:0000313" key="3">
    <source>
        <dbReference type="EMBL" id="KAK4240199.1"/>
    </source>
</evidence>
<keyword evidence="4" id="KW-1185">Reference proteome</keyword>
<dbReference type="GO" id="GO:0003676">
    <property type="term" value="F:nucleic acid binding"/>
    <property type="evidence" value="ECO:0007669"/>
    <property type="project" value="InterPro"/>
</dbReference>
<gene>
    <name evidence="3" type="ORF">C8A03DRAFT_31674</name>
</gene>
<feature type="compositionally biased region" description="Polar residues" evidence="1">
    <location>
        <begin position="38"/>
        <end position="57"/>
    </location>
</feature>
<protein>
    <recommendedName>
        <fullName evidence="2">DNA/RNA-binding protein Alba-like domain-containing protein</fullName>
    </recommendedName>
</protein>
<dbReference type="AlphaFoldDB" id="A0AAN7HH35"/>
<evidence type="ECO:0000256" key="1">
    <source>
        <dbReference type="SAM" id="MobiDB-lite"/>
    </source>
</evidence>
<feature type="compositionally biased region" description="Polar residues" evidence="1">
    <location>
        <begin position="1"/>
        <end position="15"/>
    </location>
</feature>
<dbReference type="EMBL" id="MU860045">
    <property type="protein sequence ID" value="KAK4240199.1"/>
    <property type="molecule type" value="Genomic_DNA"/>
</dbReference>
<organism evidence="3 4">
    <name type="scientific">Achaetomium macrosporum</name>
    <dbReference type="NCBI Taxonomy" id="79813"/>
    <lineage>
        <taxon>Eukaryota</taxon>
        <taxon>Fungi</taxon>
        <taxon>Dikarya</taxon>
        <taxon>Ascomycota</taxon>
        <taxon>Pezizomycotina</taxon>
        <taxon>Sordariomycetes</taxon>
        <taxon>Sordariomycetidae</taxon>
        <taxon>Sordariales</taxon>
        <taxon>Chaetomiaceae</taxon>
        <taxon>Achaetomium</taxon>
    </lineage>
</organism>
<accession>A0AAN7HH35</accession>
<feature type="region of interest" description="Disordered" evidence="1">
    <location>
        <begin position="1"/>
        <end position="57"/>
    </location>
</feature>
<dbReference type="Proteomes" id="UP001303760">
    <property type="component" value="Unassembled WGS sequence"/>
</dbReference>
<proteinExistence type="predicted"/>
<comment type="caution">
    <text evidence="3">The sequence shown here is derived from an EMBL/GenBank/DDBJ whole genome shotgun (WGS) entry which is preliminary data.</text>
</comment>
<sequence>MATEDAMQSSSANLHTSKRKLPSDSNDSAPKKRRAADPQTQVETQRGPETSTSATSSYSQVYNPVLSKLSRKFDVKAMSVMPSTNISKHVDCALEHLGRFNAWDQTVLPGVVLLCAKSTASSKLITISELIRRRVGESEQRWFQYNLLSETVIEEAVQPADEPSVVEDTFMVLDRECMESPVDDYFETVQPTIHERAVQPAKVRHKAHITVLLSRVPLDELNTEKNVSLQTNEQHVEHLRKKKMGLVA</sequence>
<reference evidence="3" key="1">
    <citation type="journal article" date="2023" name="Mol. Phylogenet. Evol.">
        <title>Genome-scale phylogeny and comparative genomics of the fungal order Sordariales.</title>
        <authorList>
            <person name="Hensen N."/>
            <person name="Bonometti L."/>
            <person name="Westerberg I."/>
            <person name="Brannstrom I.O."/>
            <person name="Guillou S."/>
            <person name="Cros-Aarteil S."/>
            <person name="Calhoun S."/>
            <person name="Haridas S."/>
            <person name="Kuo A."/>
            <person name="Mondo S."/>
            <person name="Pangilinan J."/>
            <person name="Riley R."/>
            <person name="LaButti K."/>
            <person name="Andreopoulos B."/>
            <person name="Lipzen A."/>
            <person name="Chen C."/>
            <person name="Yan M."/>
            <person name="Daum C."/>
            <person name="Ng V."/>
            <person name="Clum A."/>
            <person name="Steindorff A."/>
            <person name="Ohm R.A."/>
            <person name="Martin F."/>
            <person name="Silar P."/>
            <person name="Natvig D.O."/>
            <person name="Lalanne C."/>
            <person name="Gautier V."/>
            <person name="Ament-Velasquez S.L."/>
            <person name="Kruys A."/>
            <person name="Hutchinson M.I."/>
            <person name="Powell A.J."/>
            <person name="Barry K."/>
            <person name="Miller A.N."/>
            <person name="Grigoriev I.V."/>
            <person name="Debuchy R."/>
            <person name="Gladieux P."/>
            <person name="Hiltunen Thoren M."/>
            <person name="Johannesson H."/>
        </authorList>
    </citation>
    <scope>NUCLEOTIDE SEQUENCE</scope>
    <source>
        <strain evidence="3">CBS 532.94</strain>
    </source>
</reference>
<dbReference type="InterPro" id="IPR002775">
    <property type="entry name" value="DNA/RNA-bd_Alba-like"/>
</dbReference>
<reference evidence="3" key="2">
    <citation type="submission" date="2023-05" db="EMBL/GenBank/DDBJ databases">
        <authorList>
            <consortium name="Lawrence Berkeley National Laboratory"/>
            <person name="Steindorff A."/>
            <person name="Hensen N."/>
            <person name="Bonometti L."/>
            <person name="Westerberg I."/>
            <person name="Brannstrom I.O."/>
            <person name="Guillou S."/>
            <person name="Cros-Aarteil S."/>
            <person name="Calhoun S."/>
            <person name="Haridas S."/>
            <person name="Kuo A."/>
            <person name="Mondo S."/>
            <person name="Pangilinan J."/>
            <person name="Riley R."/>
            <person name="Labutti K."/>
            <person name="Andreopoulos B."/>
            <person name="Lipzen A."/>
            <person name="Chen C."/>
            <person name="Yanf M."/>
            <person name="Daum C."/>
            <person name="Ng V."/>
            <person name="Clum A."/>
            <person name="Ohm R."/>
            <person name="Martin F."/>
            <person name="Silar P."/>
            <person name="Natvig D."/>
            <person name="Lalanne C."/>
            <person name="Gautier V."/>
            <person name="Ament-Velasquez S.L."/>
            <person name="Kruys A."/>
            <person name="Hutchinson M.I."/>
            <person name="Powell A.J."/>
            <person name="Barry K."/>
            <person name="Miller A.N."/>
            <person name="Grigoriev I.V."/>
            <person name="Debuchy R."/>
            <person name="Gladieux P."/>
            <person name="Thoren M.H."/>
            <person name="Johannesson H."/>
        </authorList>
    </citation>
    <scope>NUCLEOTIDE SEQUENCE</scope>
    <source>
        <strain evidence="3">CBS 532.94</strain>
    </source>
</reference>
<evidence type="ECO:0000313" key="4">
    <source>
        <dbReference type="Proteomes" id="UP001303760"/>
    </source>
</evidence>
<name>A0AAN7HH35_9PEZI</name>
<dbReference type="Pfam" id="PF01918">
    <property type="entry name" value="Alba"/>
    <property type="match status" value="1"/>
</dbReference>